<dbReference type="Proteomes" id="UP000678016">
    <property type="component" value="Chromosome"/>
</dbReference>
<name>A0ABX8C9E0_9ACTN</name>
<protein>
    <submittedName>
        <fullName evidence="2">Uncharacterized protein</fullName>
    </submittedName>
</protein>
<dbReference type="RefSeq" id="WP_212643738.1">
    <property type="nucleotide sequence ID" value="NZ_CP074132.1"/>
</dbReference>
<sequence length="197" mass="20390">MRAAGPVTVPRPLGEEFVDVGGGEAPVDPGVEPIEVAACADALVCFLGDIDSASGEESEDGSSLSPGLEALGPGAAVLRGVRHHEFLRGGLAFGPRQQVQRESNALRSLFPVDRVEAGAQGFEHVHVPTAVRGGGQHVQGRMTLHLSGTGAGRDPGRPHHQGAQDETGAAEVDRLGVPVRDGPLRTDGQQDDRALVP</sequence>
<accession>A0ABX8C9E0</accession>
<organism evidence="2 3">
    <name type="scientific">Nocardiopsis akebiae</name>
    <dbReference type="NCBI Taxonomy" id="2831968"/>
    <lineage>
        <taxon>Bacteria</taxon>
        <taxon>Bacillati</taxon>
        <taxon>Actinomycetota</taxon>
        <taxon>Actinomycetes</taxon>
        <taxon>Streptosporangiales</taxon>
        <taxon>Nocardiopsidaceae</taxon>
        <taxon>Nocardiopsis</taxon>
    </lineage>
</organism>
<dbReference type="EMBL" id="CP074132">
    <property type="protein sequence ID" value="QUX31035.1"/>
    <property type="molecule type" value="Genomic_DNA"/>
</dbReference>
<evidence type="ECO:0000313" key="3">
    <source>
        <dbReference type="Proteomes" id="UP000678016"/>
    </source>
</evidence>
<evidence type="ECO:0000256" key="1">
    <source>
        <dbReference type="SAM" id="MobiDB-lite"/>
    </source>
</evidence>
<keyword evidence="3" id="KW-1185">Reference proteome</keyword>
<proteinExistence type="predicted"/>
<feature type="region of interest" description="Disordered" evidence="1">
    <location>
        <begin position="146"/>
        <end position="197"/>
    </location>
</feature>
<evidence type="ECO:0000313" key="2">
    <source>
        <dbReference type="EMBL" id="QUX31035.1"/>
    </source>
</evidence>
<reference evidence="3" key="1">
    <citation type="submission" date="2021-05" db="EMBL/GenBank/DDBJ databases">
        <title>Direct Submission.</title>
        <authorList>
            <person name="Li K."/>
            <person name="Gao J."/>
        </authorList>
    </citation>
    <scope>NUCLEOTIDE SEQUENCE [LARGE SCALE GENOMIC DNA]</scope>
    <source>
        <strain evidence="3">HDS12</strain>
    </source>
</reference>
<gene>
    <name evidence="2" type="ORF">KGD83_11380</name>
</gene>
<feature type="compositionally biased region" description="Basic and acidic residues" evidence="1">
    <location>
        <begin position="182"/>
        <end position="197"/>
    </location>
</feature>